<comment type="caution">
    <text evidence="1">The sequence shown here is derived from an EMBL/GenBank/DDBJ whole genome shotgun (WGS) entry which is preliminary data.</text>
</comment>
<evidence type="ECO:0000313" key="1">
    <source>
        <dbReference type="EMBL" id="KAF0022169.1"/>
    </source>
</evidence>
<protein>
    <submittedName>
        <fullName evidence="1">Uncharacterized protein</fullName>
    </submittedName>
</protein>
<accession>A0A6A4RPE6</accession>
<reference evidence="1 2" key="1">
    <citation type="submission" date="2019-06" db="EMBL/GenBank/DDBJ databases">
        <title>Draft genomes of female and male turbot (Scophthalmus maximus).</title>
        <authorList>
            <person name="Xu H."/>
            <person name="Xu X.-W."/>
            <person name="Shao C."/>
            <person name="Chen S."/>
        </authorList>
    </citation>
    <scope>NUCLEOTIDE SEQUENCE [LARGE SCALE GENOMIC DNA]</scope>
    <source>
        <strain evidence="1">Ysfricsl-2016a</strain>
        <tissue evidence="1">Blood</tissue>
    </source>
</reference>
<dbReference type="Proteomes" id="UP000438429">
    <property type="component" value="Unassembled WGS sequence"/>
</dbReference>
<dbReference type="EMBL" id="VEVO01000060">
    <property type="protein sequence ID" value="KAF0022169.1"/>
    <property type="molecule type" value="Genomic_DNA"/>
</dbReference>
<evidence type="ECO:0000313" key="2">
    <source>
        <dbReference type="Proteomes" id="UP000438429"/>
    </source>
</evidence>
<gene>
    <name evidence="1" type="ORF">F2P81_025578</name>
</gene>
<proteinExistence type="predicted"/>
<name>A0A6A4RPE6_SCOMX</name>
<sequence>MTTTFEKVTQTPGTTPLKLKDVVNVTQKPKLAAEFSVNSSGEIRDQVADKTDEDSSATVQGTIPEVKDEIFSFDGAPSDLTNHYRSLRKREAPWKAYEFDSSVLQIADSWADKAYVGPGMFMCISDCDDYMMTFDEHERKVNVKGDDIEGRRGGPALEKTHQVEFAAQMVLQLSESYEHIHDFHSEFNSILESNIWIMDILLKFSADSFQKSFFEWEAVRYDVESMGAQFLSCLYHQYAPGSVDGNCKECS</sequence>
<dbReference type="AlphaFoldDB" id="A0A6A4RPE6"/>
<organism evidence="1 2">
    <name type="scientific">Scophthalmus maximus</name>
    <name type="common">Turbot</name>
    <name type="synonym">Psetta maxima</name>
    <dbReference type="NCBI Taxonomy" id="52904"/>
    <lineage>
        <taxon>Eukaryota</taxon>
        <taxon>Metazoa</taxon>
        <taxon>Chordata</taxon>
        <taxon>Craniata</taxon>
        <taxon>Vertebrata</taxon>
        <taxon>Euteleostomi</taxon>
        <taxon>Actinopterygii</taxon>
        <taxon>Neopterygii</taxon>
        <taxon>Teleostei</taxon>
        <taxon>Neoteleostei</taxon>
        <taxon>Acanthomorphata</taxon>
        <taxon>Carangaria</taxon>
        <taxon>Pleuronectiformes</taxon>
        <taxon>Pleuronectoidei</taxon>
        <taxon>Scophthalmidae</taxon>
        <taxon>Scophthalmus</taxon>
    </lineage>
</organism>